<feature type="region of interest" description="Disordered" evidence="8">
    <location>
        <begin position="31"/>
        <end position="55"/>
    </location>
</feature>
<sequence length="112" mass="11774">MKIGPGELLLVVAIILILVGASRMKAVSQEVKRQRDAAKPVRSASPSGSTSTTRSGLKYPQLQLLGVLVMLGGAATMIIGYLMSQPDVTFLSLVGIGVVALGIAFIILARRR</sequence>
<evidence type="ECO:0000256" key="9">
    <source>
        <dbReference type="SAM" id="Phobius"/>
    </source>
</evidence>
<dbReference type="Pfam" id="PF02416">
    <property type="entry name" value="TatA_B_E"/>
    <property type="match status" value="1"/>
</dbReference>
<evidence type="ECO:0000313" key="11">
    <source>
        <dbReference type="Proteomes" id="UP001375370"/>
    </source>
</evidence>
<name>A0ABZ2J1U9_9CHLR</name>
<keyword evidence="5 9" id="KW-1133">Transmembrane helix</keyword>
<dbReference type="Proteomes" id="UP001375370">
    <property type="component" value="Chromosome"/>
</dbReference>
<evidence type="ECO:0000256" key="7">
    <source>
        <dbReference type="ARBA" id="ARBA00023136"/>
    </source>
</evidence>
<dbReference type="EMBL" id="CP146612">
    <property type="protein sequence ID" value="WWX24897.1"/>
    <property type="molecule type" value="Genomic_DNA"/>
</dbReference>
<comment type="subcellular location">
    <subcellularLocation>
        <location evidence="1">Membrane</location>
        <topology evidence="1">Single-pass membrane protein</topology>
    </subcellularLocation>
</comment>
<protein>
    <recommendedName>
        <fullName evidence="12">LPXTG cell wall anchor domain-containing protein</fullName>
    </recommendedName>
</protein>
<proteinExistence type="predicted"/>
<feature type="transmembrane region" description="Helical" evidence="9">
    <location>
        <begin position="64"/>
        <end position="83"/>
    </location>
</feature>
<organism evidence="10 11">
    <name type="scientific">Candidatus Dehalogenimonas loeffleri</name>
    <dbReference type="NCBI Taxonomy" id="3127115"/>
    <lineage>
        <taxon>Bacteria</taxon>
        <taxon>Bacillati</taxon>
        <taxon>Chloroflexota</taxon>
        <taxon>Dehalococcoidia</taxon>
        <taxon>Dehalococcoidales</taxon>
        <taxon>Dehalococcoidaceae</taxon>
        <taxon>Dehalogenimonas</taxon>
    </lineage>
</organism>
<reference evidence="10 11" key="1">
    <citation type="submission" date="2024-03" db="EMBL/GenBank/DDBJ databases">
        <title>A Dehalogenimonas Isolated from Estuarine Sediments Dihaloeliminates Chlorinated Alkanes.</title>
        <authorList>
            <person name="Yang Y."/>
            <person name="Wang H."/>
        </authorList>
    </citation>
    <scope>NUCLEOTIDE SEQUENCE [LARGE SCALE GENOMIC DNA]</scope>
    <source>
        <strain evidence="10 11">W</strain>
    </source>
</reference>
<evidence type="ECO:0008006" key="12">
    <source>
        <dbReference type="Google" id="ProtNLM"/>
    </source>
</evidence>
<keyword evidence="6" id="KW-0811">Translocation</keyword>
<gene>
    <name evidence="10" type="ORF">V8247_06440</name>
</gene>
<keyword evidence="2" id="KW-0813">Transport</keyword>
<keyword evidence="11" id="KW-1185">Reference proteome</keyword>
<evidence type="ECO:0000256" key="5">
    <source>
        <dbReference type="ARBA" id="ARBA00022989"/>
    </source>
</evidence>
<evidence type="ECO:0000256" key="6">
    <source>
        <dbReference type="ARBA" id="ARBA00023010"/>
    </source>
</evidence>
<evidence type="ECO:0000256" key="3">
    <source>
        <dbReference type="ARBA" id="ARBA00022692"/>
    </source>
</evidence>
<feature type="compositionally biased region" description="Low complexity" evidence="8">
    <location>
        <begin position="42"/>
        <end position="55"/>
    </location>
</feature>
<dbReference type="InterPro" id="IPR003369">
    <property type="entry name" value="TatA/B/E"/>
</dbReference>
<evidence type="ECO:0000256" key="2">
    <source>
        <dbReference type="ARBA" id="ARBA00022448"/>
    </source>
</evidence>
<feature type="transmembrane region" description="Helical" evidence="9">
    <location>
        <begin position="6"/>
        <end position="24"/>
    </location>
</feature>
<evidence type="ECO:0000313" key="10">
    <source>
        <dbReference type="EMBL" id="WWX24897.1"/>
    </source>
</evidence>
<dbReference type="RefSeq" id="WP_338737023.1">
    <property type="nucleotide sequence ID" value="NZ_CP146612.1"/>
</dbReference>
<feature type="transmembrane region" description="Helical" evidence="9">
    <location>
        <begin position="89"/>
        <end position="109"/>
    </location>
</feature>
<evidence type="ECO:0000256" key="4">
    <source>
        <dbReference type="ARBA" id="ARBA00022927"/>
    </source>
</evidence>
<accession>A0ABZ2J1U9</accession>
<evidence type="ECO:0000256" key="8">
    <source>
        <dbReference type="SAM" id="MobiDB-lite"/>
    </source>
</evidence>
<keyword evidence="3 9" id="KW-0812">Transmembrane</keyword>
<keyword evidence="7 9" id="KW-0472">Membrane</keyword>
<keyword evidence="4" id="KW-0653">Protein transport</keyword>
<evidence type="ECO:0000256" key="1">
    <source>
        <dbReference type="ARBA" id="ARBA00004167"/>
    </source>
</evidence>